<name>A0A829MCX2_9MYCO</name>
<sequence length="47" mass="5032">MGLSWDPPHAVLDNRTALAITRNAGRGLRFGDMVDHVIRNGCGDGVV</sequence>
<reference evidence="1 2" key="1">
    <citation type="journal article" date="2014" name="Emerg. Infect. Dis.">
        <title>High-level Relatedness among Mycobacterium abscessus subsp. massiliense Strains from Widely Separated Outbreaks.</title>
        <authorList>
            <person name="Tettelin H."/>
            <person name="Davidson R.M."/>
            <person name="Agrawal S."/>
            <person name="Aitken M.L."/>
            <person name="Shallom S."/>
            <person name="Hasan N.A."/>
            <person name="Strong M."/>
            <person name="Nogueira de Moura V.C."/>
            <person name="De Groote M.A."/>
            <person name="Duarte R.S."/>
            <person name="Hine E."/>
            <person name="Parankush S."/>
            <person name="Su Q."/>
            <person name="Daugherty S.C."/>
            <person name="Fraser C.M."/>
            <person name="Brown-Elliott B.A."/>
            <person name="Wallace R.J.Jr."/>
            <person name="Holland S.M."/>
            <person name="Sampaio E.P."/>
            <person name="Olivier K.N."/>
            <person name="Jackson M."/>
            <person name="Zelazny A.M."/>
        </authorList>
    </citation>
    <scope>NUCLEOTIDE SEQUENCE [LARGE SCALE GENOMIC DNA]</scope>
    <source>
        <strain evidence="1 2">MAB_091912_2446</strain>
    </source>
</reference>
<protein>
    <submittedName>
        <fullName evidence="1">Uncharacterized protein</fullName>
    </submittedName>
</protein>
<evidence type="ECO:0000313" key="1">
    <source>
        <dbReference type="EMBL" id="ESV63875.1"/>
    </source>
</evidence>
<evidence type="ECO:0000313" key="2">
    <source>
        <dbReference type="Proteomes" id="UP000018502"/>
    </source>
</evidence>
<organism evidence="1 2">
    <name type="scientific">Mycobacteroides abscessus MAB_091912_2446</name>
    <dbReference type="NCBI Taxonomy" id="1335414"/>
    <lineage>
        <taxon>Bacteria</taxon>
        <taxon>Bacillati</taxon>
        <taxon>Actinomycetota</taxon>
        <taxon>Actinomycetes</taxon>
        <taxon>Mycobacteriales</taxon>
        <taxon>Mycobacteriaceae</taxon>
        <taxon>Mycobacteroides</taxon>
        <taxon>Mycobacteroides abscessus</taxon>
    </lineage>
</organism>
<comment type="caution">
    <text evidence="1">The sequence shown here is derived from an EMBL/GenBank/DDBJ whole genome shotgun (WGS) entry which is preliminary data.</text>
</comment>
<dbReference type="EMBL" id="AYTF01000001">
    <property type="protein sequence ID" value="ESV63875.1"/>
    <property type="molecule type" value="Genomic_DNA"/>
</dbReference>
<proteinExistence type="predicted"/>
<dbReference type="AlphaFoldDB" id="A0A829MCX2"/>
<accession>A0A829MCX2</accession>
<dbReference type="Proteomes" id="UP000018502">
    <property type="component" value="Unassembled WGS sequence"/>
</dbReference>
<gene>
    <name evidence="1" type="ORF">L833_1254</name>
</gene>